<dbReference type="PANTHER" id="PTHR46812:SF1">
    <property type="entry name" value="CARBOXYMETHYLENEBUTENOLIDASE HOMOLOG"/>
    <property type="match status" value="1"/>
</dbReference>
<gene>
    <name evidence="2" type="primary">SPT5_5</name>
    <name evidence="2" type="ORF">g.54766</name>
</gene>
<name>A0A1D1Y6M3_9ARAE</name>
<accession>A0A1D1Y6M3</accession>
<dbReference type="EMBL" id="GDJX01017641">
    <property type="protein sequence ID" value="JAT50295.1"/>
    <property type="molecule type" value="Transcribed_RNA"/>
</dbReference>
<sequence>FSRVLLLLPDWKSRLRRRFDGAKDEDGGRTPTRRISSLPTPDGASPSHMAPSPLPTPAPATAALPISPPPPAPAFLRRRLHSSGASSTSRRRGWVSPARSFSSRKCNLHHHKLSRQLGDAAGRIRCSQLKLEDGVDDETCELVNGVDLVIGEGEDSIRAYLLKAVKNNNGTGVLLLSDSFGFEDSSTREFAYRVACSGYNMQSISRFCCDVAVPCI</sequence>
<dbReference type="GO" id="GO:0009507">
    <property type="term" value="C:chloroplast"/>
    <property type="evidence" value="ECO:0007669"/>
    <property type="project" value="TreeGrafter"/>
</dbReference>
<dbReference type="AlphaFoldDB" id="A0A1D1Y6M3"/>
<proteinExistence type="predicted"/>
<dbReference type="GO" id="GO:0003746">
    <property type="term" value="F:translation elongation factor activity"/>
    <property type="evidence" value="ECO:0007669"/>
    <property type="project" value="UniProtKB-KW"/>
</dbReference>
<reference evidence="2" key="1">
    <citation type="submission" date="2015-07" db="EMBL/GenBank/DDBJ databases">
        <title>Transcriptome Assembly of Anthurium amnicola.</title>
        <authorList>
            <person name="Suzuki J."/>
        </authorList>
    </citation>
    <scope>NUCLEOTIDE SEQUENCE</scope>
</reference>
<feature type="non-terminal residue" evidence="2">
    <location>
        <position position="1"/>
    </location>
</feature>
<feature type="region of interest" description="Disordered" evidence="1">
    <location>
        <begin position="21"/>
        <end position="76"/>
    </location>
</feature>
<organism evidence="2">
    <name type="scientific">Anthurium amnicola</name>
    <dbReference type="NCBI Taxonomy" id="1678845"/>
    <lineage>
        <taxon>Eukaryota</taxon>
        <taxon>Viridiplantae</taxon>
        <taxon>Streptophyta</taxon>
        <taxon>Embryophyta</taxon>
        <taxon>Tracheophyta</taxon>
        <taxon>Spermatophyta</taxon>
        <taxon>Magnoliopsida</taxon>
        <taxon>Liliopsida</taxon>
        <taxon>Araceae</taxon>
        <taxon>Pothoideae</taxon>
        <taxon>Potheae</taxon>
        <taxon>Anthurium</taxon>
    </lineage>
</organism>
<protein>
    <submittedName>
        <fullName evidence="2">Transcription elongation factor SPT5</fullName>
    </submittedName>
</protein>
<evidence type="ECO:0000256" key="1">
    <source>
        <dbReference type="SAM" id="MobiDB-lite"/>
    </source>
</evidence>
<dbReference type="InterPro" id="IPR042946">
    <property type="entry name" value="CMBL"/>
</dbReference>
<keyword evidence="2" id="KW-0251">Elongation factor</keyword>
<evidence type="ECO:0000313" key="2">
    <source>
        <dbReference type="EMBL" id="JAT50295.1"/>
    </source>
</evidence>
<keyword evidence="2" id="KW-0648">Protein biosynthesis</keyword>
<dbReference type="PANTHER" id="PTHR46812">
    <property type="entry name" value="CARBOXYMETHYLENEBUTENOLIDASE HOMOLOG"/>
    <property type="match status" value="1"/>
</dbReference>